<dbReference type="AlphaFoldDB" id="A0A2R6VXW4"/>
<dbReference type="Gramene" id="Mp8g04640.1">
    <property type="protein sequence ID" value="Mp8g04640.1.cds1"/>
    <property type="gene ID" value="Mp8g04640"/>
</dbReference>
<dbReference type="Proteomes" id="UP000244005">
    <property type="component" value="Unassembled WGS sequence"/>
</dbReference>
<proteinExistence type="predicted"/>
<evidence type="ECO:0000313" key="2">
    <source>
        <dbReference type="EMBL" id="PTQ26436.1"/>
    </source>
</evidence>
<accession>A0A2R6VXW4</accession>
<keyword evidence="3" id="KW-1185">Reference proteome</keyword>
<dbReference type="EMBL" id="KZ774010">
    <property type="protein sequence ID" value="PTQ26436.1"/>
    <property type="molecule type" value="Genomic_DNA"/>
</dbReference>
<feature type="compositionally biased region" description="Low complexity" evidence="1">
    <location>
        <begin position="35"/>
        <end position="44"/>
    </location>
</feature>
<reference evidence="3" key="1">
    <citation type="journal article" date="2017" name="Cell">
        <title>Insights into land plant evolution garnered from the Marchantia polymorpha genome.</title>
        <authorList>
            <person name="Bowman J.L."/>
            <person name="Kohchi T."/>
            <person name="Yamato K.T."/>
            <person name="Jenkins J."/>
            <person name="Shu S."/>
            <person name="Ishizaki K."/>
            <person name="Yamaoka S."/>
            <person name="Nishihama R."/>
            <person name="Nakamura Y."/>
            <person name="Berger F."/>
            <person name="Adam C."/>
            <person name="Aki S.S."/>
            <person name="Althoff F."/>
            <person name="Araki T."/>
            <person name="Arteaga-Vazquez M.A."/>
            <person name="Balasubrmanian S."/>
            <person name="Barry K."/>
            <person name="Bauer D."/>
            <person name="Boehm C.R."/>
            <person name="Briginshaw L."/>
            <person name="Caballero-Perez J."/>
            <person name="Catarino B."/>
            <person name="Chen F."/>
            <person name="Chiyoda S."/>
            <person name="Chovatia M."/>
            <person name="Davies K.M."/>
            <person name="Delmans M."/>
            <person name="Demura T."/>
            <person name="Dierschke T."/>
            <person name="Dolan L."/>
            <person name="Dorantes-Acosta A.E."/>
            <person name="Eklund D.M."/>
            <person name="Florent S.N."/>
            <person name="Flores-Sandoval E."/>
            <person name="Fujiyama A."/>
            <person name="Fukuzawa H."/>
            <person name="Galik B."/>
            <person name="Grimanelli D."/>
            <person name="Grimwood J."/>
            <person name="Grossniklaus U."/>
            <person name="Hamada T."/>
            <person name="Haseloff J."/>
            <person name="Hetherington A.J."/>
            <person name="Higo A."/>
            <person name="Hirakawa Y."/>
            <person name="Hundley H.N."/>
            <person name="Ikeda Y."/>
            <person name="Inoue K."/>
            <person name="Inoue S.I."/>
            <person name="Ishida S."/>
            <person name="Jia Q."/>
            <person name="Kakita M."/>
            <person name="Kanazawa T."/>
            <person name="Kawai Y."/>
            <person name="Kawashima T."/>
            <person name="Kennedy M."/>
            <person name="Kinose K."/>
            <person name="Kinoshita T."/>
            <person name="Kohara Y."/>
            <person name="Koide E."/>
            <person name="Komatsu K."/>
            <person name="Kopischke S."/>
            <person name="Kubo M."/>
            <person name="Kyozuka J."/>
            <person name="Lagercrantz U."/>
            <person name="Lin S.S."/>
            <person name="Lindquist E."/>
            <person name="Lipzen A.M."/>
            <person name="Lu C.W."/>
            <person name="De Luna E."/>
            <person name="Martienssen R.A."/>
            <person name="Minamino N."/>
            <person name="Mizutani M."/>
            <person name="Mizutani M."/>
            <person name="Mochizuki N."/>
            <person name="Monte I."/>
            <person name="Mosher R."/>
            <person name="Nagasaki H."/>
            <person name="Nakagami H."/>
            <person name="Naramoto S."/>
            <person name="Nishitani K."/>
            <person name="Ohtani M."/>
            <person name="Okamoto T."/>
            <person name="Okumura M."/>
            <person name="Phillips J."/>
            <person name="Pollak B."/>
            <person name="Reinders A."/>
            <person name="Rovekamp M."/>
            <person name="Sano R."/>
            <person name="Sawa S."/>
            <person name="Schmid M.W."/>
            <person name="Shirakawa M."/>
            <person name="Solano R."/>
            <person name="Spunde A."/>
            <person name="Suetsugu N."/>
            <person name="Sugano S."/>
            <person name="Sugiyama A."/>
            <person name="Sun R."/>
            <person name="Suzuki Y."/>
            <person name="Takenaka M."/>
            <person name="Takezawa D."/>
            <person name="Tomogane H."/>
            <person name="Tsuzuki M."/>
            <person name="Ueda T."/>
            <person name="Umeda M."/>
            <person name="Ward J.M."/>
            <person name="Watanabe Y."/>
            <person name="Yazaki K."/>
            <person name="Yokoyama R."/>
            <person name="Yoshitake Y."/>
            <person name="Yotsui I."/>
            <person name="Zachgo S."/>
            <person name="Schmutz J."/>
        </authorList>
    </citation>
    <scope>NUCLEOTIDE SEQUENCE [LARGE SCALE GENOMIC DNA]</scope>
    <source>
        <strain evidence="3">Tak-1</strain>
    </source>
</reference>
<name>A0A2R6VXW4_MARPO</name>
<feature type="region of interest" description="Disordered" evidence="1">
    <location>
        <begin position="1"/>
        <end position="51"/>
    </location>
</feature>
<evidence type="ECO:0000313" key="3">
    <source>
        <dbReference type="Proteomes" id="UP000244005"/>
    </source>
</evidence>
<evidence type="ECO:0000256" key="1">
    <source>
        <dbReference type="SAM" id="MobiDB-lite"/>
    </source>
</evidence>
<organism evidence="2 3">
    <name type="scientific">Marchantia polymorpha</name>
    <name type="common">Common liverwort</name>
    <name type="synonym">Marchantia aquatica</name>
    <dbReference type="NCBI Taxonomy" id="3197"/>
    <lineage>
        <taxon>Eukaryota</taxon>
        <taxon>Viridiplantae</taxon>
        <taxon>Streptophyta</taxon>
        <taxon>Embryophyta</taxon>
        <taxon>Marchantiophyta</taxon>
        <taxon>Marchantiopsida</taxon>
        <taxon>Marchantiidae</taxon>
        <taxon>Marchantiales</taxon>
        <taxon>Marchantiaceae</taxon>
        <taxon>Marchantia</taxon>
    </lineage>
</organism>
<protein>
    <submittedName>
        <fullName evidence="2">Uncharacterized protein</fullName>
    </submittedName>
</protein>
<gene>
    <name evidence="2" type="ORF">MARPO_1710s0001</name>
</gene>
<sequence>MSNKGNSCEPILRYTPRPSSHQQATCPERSPQEPAPALHSLLAAPPAPPPAQSCGPPLATCGKESPRFNTLCIIFSPVSISNINRRQGGLIRPPPPHPVVHVRTRNCVQPLCFLALYLQSTFYCRPLPACLPACRTRHCALGGRQNTPRTTAASAQRFIVVVVEYSVRPNLHHRRVDDNFLPPVQEKARSFIATP</sequence>